<dbReference type="InterPro" id="IPR038389">
    <property type="entry name" value="PSMG2_sf"/>
</dbReference>
<dbReference type="EMBL" id="DRUB01000023">
    <property type="protein sequence ID" value="HHR95418.1"/>
    <property type="molecule type" value="Genomic_DNA"/>
</dbReference>
<comment type="caution">
    <text evidence="1">The sequence shown here is derived from an EMBL/GenBank/DDBJ whole genome shotgun (WGS) entry which is preliminary data.</text>
</comment>
<evidence type="ECO:0000313" key="1">
    <source>
        <dbReference type="EMBL" id="HHR95418.1"/>
    </source>
</evidence>
<dbReference type="PANTHER" id="PTHR35610:SF7">
    <property type="entry name" value="3-ISOPROPYLMALATE DEHYDRATASE"/>
    <property type="match status" value="1"/>
</dbReference>
<dbReference type="InterPro" id="IPR019151">
    <property type="entry name" value="Proteasome_assmbl_chaperone_2"/>
</dbReference>
<reference evidence="1" key="1">
    <citation type="journal article" date="2020" name="mSystems">
        <title>Genome- and Community-Level Interaction Insights into Carbon Utilization and Element Cycling Functions of Hydrothermarchaeota in Hydrothermal Sediment.</title>
        <authorList>
            <person name="Zhou Z."/>
            <person name="Liu Y."/>
            <person name="Xu W."/>
            <person name="Pan J."/>
            <person name="Luo Z.H."/>
            <person name="Li M."/>
        </authorList>
    </citation>
    <scope>NUCLEOTIDE SEQUENCE [LARGE SCALE GENOMIC DNA]</scope>
    <source>
        <strain evidence="1">SpSt-1</strain>
    </source>
</reference>
<sequence>MWKIVTHKNIDVKKAIAIAGFPGMGLVGKTVAMHLINILDADHVLSIYGTRFPAHLLVNSGGLADIDKVAIYHAKSNSIDIFIITSDAQPTSDGDQHELSKFIIKKLLKYSVIELIATAAFVSDVIVPSRKVFVAGNNNTVLYKYIEKGATPLNEGIISGMNGVIVGWAKAYNMSSVCVLGETWRSIVEMNYIDYTAAKIIIDLLNKVWDLNIDTEELSLRGRNIESEIENMLRTYTRKEGSKEEKEKRPYYIT</sequence>
<dbReference type="Gene3D" id="3.40.50.10900">
    <property type="entry name" value="PAC-like subunit"/>
    <property type="match status" value="1"/>
</dbReference>
<dbReference type="AlphaFoldDB" id="A0A7C5YY58"/>
<name>A0A7C5YY58_9CREN</name>
<dbReference type="PANTHER" id="PTHR35610">
    <property type="entry name" value="3-ISOPROPYLMALATE DEHYDRATASE-RELATED"/>
    <property type="match status" value="1"/>
</dbReference>
<gene>
    <name evidence="1" type="ORF">ENL47_00965</name>
</gene>
<evidence type="ECO:0008006" key="2">
    <source>
        <dbReference type="Google" id="ProtNLM"/>
    </source>
</evidence>
<organism evidence="1">
    <name type="scientific">Ignisphaera aggregans</name>
    <dbReference type="NCBI Taxonomy" id="334771"/>
    <lineage>
        <taxon>Archaea</taxon>
        <taxon>Thermoproteota</taxon>
        <taxon>Thermoprotei</taxon>
        <taxon>Desulfurococcales</taxon>
        <taxon>Desulfurococcaceae</taxon>
        <taxon>Ignisphaera</taxon>
    </lineage>
</organism>
<dbReference type="Pfam" id="PF09754">
    <property type="entry name" value="PAC2"/>
    <property type="match status" value="1"/>
</dbReference>
<accession>A0A7C5YY58</accession>
<dbReference type="SUPFAM" id="SSF159659">
    <property type="entry name" value="Cgl1923-like"/>
    <property type="match status" value="1"/>
</dbReference>
<proteinExistence type="predicted"/>
<protein>
    <recommendedName>
        <fullName evidence="2">Proteasome assembly chaperone family protein</fullName>
    </recommendedName>
</protein>